<organism evidence="13 14">
    <name type="scientific">Corynebacterium bovis</name>
    <dbReference type="NCBI Taxonomy" id="36808"/>
    <lineage>
        <taxon>Bacteria</taxon>
        <taxon>Bacillati</taxon>
        <taxon>Actinomycetota</taxon>
        <taxon>Actinomycetes</taxon>
        <taxon>Mycobacteriales</taxon>
        <taxon>Corynebacteriaceae</taxon>
        <taxon>Corynebacterium</taxon>
    </lineage>
</organism>
<keyword evidence="4" id="KW-1003">Cell membrane</keyword>
<dbReference type="PROSITE" id="PS00211">
    <property type="entry name" value="ABC_TRANSPORTER_1"/>
    <property type="match status" value="1"/>
</dbReference>
<feature type="compositionally biased region" description="Gly residues" evidence="11">
    <location>
        <begin position="320"/>
        <end position="330"/>
    </location>
</feature>
<dbReference type="EMBL" id="PQNK01000009">
    <property type="protein sequence ID" value="RRO86501.1"/>
    <property type="molecule type" value="Genomic_DNA"/>
</dbReference>
<evidence type="ECO:0000256" key="1">
    <source>
        <dbReference type="ARBA" id="ARBA00004202"/>
    </source>
</evidence>
<evidence type="ECO:0000256" key="2">
    <source>
        <dbReference type="ARBA" id="ARBA00005417"/>
    </source>
</evidence>
<dbReference type="GO" id="GO:0005524">
    <property type="term" value="F:ATP binding"/>
    <property type="evidence" value="ECO:0007669"/>
    <property type="project" value="UniProtKB-KW"/>
</dbReference>
<dbReference type="GO" id="GO:0042626">
    <property type="term" value="F:ATPase-coupled transmembrane transporter activity"/>
    <property type="evidence" value="ECO:0007669"/>
    <property type="project" value="TreeGrafter"/>
</dbReference>
<dbReference type="InterPro" id="IPR017871">
    <property type="entry name" value="ABC_transporter-like_CS"/>
</dbReference>
<evidence type="ECO:0000256" key="9">
    <source>
        <dbReference type="ARBA" id="ARBA00023136"/>
    </source>
</evidence>
<feature type="region of interest" description="Disordered" evidence="11">
    <location>
        <begin position="429"/>
        <end position="478"/>
    </location>
</feature>
<feature type="compositionally biased region" description="Basic and acidic residues" evidence="11">
    <location>
        <begin position="442"/>
        <end position="460"/>
    </location>
</feature>
<evidence type="ECO:0000313" key="13">
    <source>
        <dbReference type="EMBL" id="RRO86501.1"/>
    </source>
</evidence>
<protein>
    <submittedName>
        <fullName evidence="13">ABC transporter ATP-binding protein</fullName>
    </submittedName>
</protein>
<proteinExistence type="inferred from homology"/>
<dbReference type="AlphaFoldDB" id="A0A3R8PGS5"/>
<evidence type="ECO:0000256" key="5">
    <source>
        <dbReference type="ARBA" id="ARBA00022737"/>
    </source>
</evidence>
<dbReference type="SMART" id="SM00382">
    <property type="entry name" value="AAA"/>
    <property type="match status" value="2"/>
</dbReference>
<evidence type="ECO:0000256" key="7">
    <source>
        <dbReference type="ARBA" id="ARBA00022840"/>
    </source>
</evidence>
<dbReference type="GO" id="GO:0016887">
    <property type="term" value="F:ATP hydrolysis activity"/>
    <property type="evidence" value="ECO:0007669"/>
    <property type="project" value="InterPro"/>
</dbReference>
<dbReference type="RefSeq" id="WP_125207200.1">
    <property type="nucleotide sequence ID" value="NZ_PQNK01000009.1"/>
</dbReference>
<evidence type="ECO:0000256" key="10">
    <source>
        <dbReference type="ARBA" id="ARBA00025157"/>
    </source>
</evidence>
<dbReference type="PANTHER" id="PTHR43553">
    <property type="entry name" value="HEAVY METAL TRANSPORTER"/>
    <property type="match status" value="1"/>
</dbReference>
<evidence type="ECO:0000256" key="8">
    <source>
        <dbReference type="ARBA" id="ARBA00022967"/>
    </source>
</evidence>
<dbReference type="PANTHER" id="PTHR43553:SF23">
    <property type="entry name" value="ABC TRANSPORTER ATP-BINDING COMPONENT"/>
    <property type="match status" value="1"/>
</dbReference>
<feature type="domain" description="ABC transporter" evidence="12">
    <location>
        <begin position="17"/>
        <end position="266"/>
    </location>
</feature>
<reference evidence="13 14" key="1">
    <citation type="submission" date="2018-01" db="EMBL/GenBank/DDBJ databases">
        <title>Twenty Corynebacterium bovis Genomes.</title>
        <authorList>
            <person name="Gulvik C.A."/>
        </authorList>
    </citation>
    <scope>NUCLEOTIDE SEQUENCE [LARGE SCALE GENOMIC DNA]</scope>
    <source>
        <strain evidence="13 14">F6900</strain>
    </source>
</reference>
<dbReference type="Proteomes" id="UP000276526">
    <property type="component" value="Unassembled WGS sequence"/>
</dbReference>
<evidence type="ECO:0000313" key="14">
    <source>
        <dbReference type="Proteomes" id="UP000276526"/>
    </source>
</evidence>
<evidence type="ECO:0000259" key="12">
    <source>
        <dbReference type="PROSITE" id="PS50893"/>
    </source>
</evidence>
<evidence type="ECO:0000256" key="4">
    <source>
        <dbReference type="ARBA" id="ARBA00022475"/>
    </source>
</evidence>
<evidence type="ECO:0000256" key="11">
    <source>
        <dbReference type="SAM" id="MobiDB-lite"/>
    </source>
</evidence>
<keyword evidence="3" id="KW-0813">Transport</keyword>
<sequence>MTTDPAPATPTGPVVDVRGLTLTTDPGGEELHGDAPRVEPVVLLDDVTFRVEPGETVLVTGHSGAGKSSLLRVLNGLVPHVYPGRVTGHVEVGGVDPSTADLAAAGRTAATVFQNPRTQFFATDVLSEIAFGVSNAELPRDEILTRVDDAAHRFDLTGLLDRGMAELSGGERQRVALASAVVSRPRLYLLDEPTANLDAAGTRHFTEAVRHVRAAGATVVIAEHRMHHLVGVVDRVVQMEGGRIVRDRPADEFWAMSAAERAAGGFRAFDEPAEDALPPVPVPVGGGGDGGGGGGGDGLTVEDLAVRRAGPGRRRRWGLGRAGRSGGGRGGDGRGGDGDLLWSIPAARFPRGAVTCVTGRNGAGKSTLLRVLVGLQKADGVIRLDGEELSPRRRRAVCSAVMQDVNRQLFGESVDDELQLSVRGARAVHARGDVPGGQAGEPEGRPADDRANEPAGDRANEPAGGPDDAVPGGGELLGSLGLAGMGDRHPLSLSGGQRQRLAVATARIAGSDVIVFDEPTSGLDLGAMEQMAAVIRSCADRGAVVILVTHDRELMERVGDHELRVGAE</sequence>
<keyword evidence="5" id="KW-0677">Repeat</keyword>
<feature type="domain" description="ABC transporter" evidence="12">
    <location>
        <begin position="299"/>
        <end position="567"/>
    </location>
</feature>
<dbReference type="CDD" id="cd03225">
    <property type="entry name" value="ABC_cobalt_CbiO_domain1"/>
    <property type="match status" value="1"/>
</dbReference>
<dbReference type="InterPro" id="IPR027417">
    <property type="entry name" value="P-loop_NTPase"/>
</dbReference>
<dbReference type="InterPro" id="IPR015856">
    <property type="entry name" value="ABC_transpr_CbiO/EcfA_su"/>
</dbReference>
<keyword evidence="6" id="KW-0547">Nucleotide-binding</keyword>
<dbReference type="PROSITE" id="PS50893">
    <property type="entry name" value="ABC_TRANSPORTER_2"/>
    <property type="match status" value="2"/>
</dbReference>
<comment type="function">
    <text evidence="10">Probably part of an ABC transporter complex. Responsible for energy coupling to the transport system.</text>
</comment>
<accession>A0A3R8PGS5</accession>
<dbReference type="SUPFAM" id="SSF52540">
    <property type="entry name" value="P-loop containing nucleoside triphosphate hydrolases"/>
    <property type="match status" value="2"/>
</dbReference>
<keyword evidence="7 13" id="KW-0067">ATP-binding</keyword>
<name>A0A3R8PGS5_9CORY</name>
<dbReference type="InterPro" id="IPR003439">
    <property type="entry name" value="ABC_transporter-like_ATP-bd"/>
</dbReference>
<dbReference type="GO" id="GO:0043190">
    <property type="term" value="C:ATP-binding cassette (ABC) transporter complex"/>
    <property type="evidence" value="ECO:0007669"/>
    <property type="project" value="TreeGrafter"/>
</dbReference>
<gene>
    <name evidence="13" type="ORF">CXF48_06835</name>
</gene>
<dbReference type="InterPro" id="IPR003593">
    <property type="entry name" value="AAA+_ATPase"/>
</dbReference>
<feature type="region of interest" description="Disordered" evidence="11">
    <location>
        <begin position="314"/>
        <end position="337"/>
    </location>
</feature>
<dbReference type="Pfam" id="PF00005">
    <property type="entry name" value="ABC_tran"/>
    <property type="match status" value="2"/>
</dbReference>
<dbReference type="InterPro" id="IPR050095">
    <property type="entry name" value="ECF_ABC_transporter_ATP-bd"/>
</dbReference>
<comment type="similarity">
    <text evidence="2">Belongs to the ABC transporter superfamily.</text>
</comment>
<keyword evidence="9" id="KW-0472">Membrane</keyword>
<evidence type="ECO:0000256" key="3">
    <source>
        <dbReference type="ARBA" id="ARBA00022448"/>
    </source>
</evidence>
<dbReference type="Gene3D" id="3.40.50.300">
    <property type="entry name" value="P-loop containing nucleotide triphosphate hydrolases"/>
    <property type="match status" value="2"/>
</dbReference>
<comment type="subcellular location">
    <subcellularLocation>
        <location evidence="1">Cell membrane</location>
        <topology evidence="1">Peripheral membrane protein</topology>
    </subcellularLocation>
</comment>
<keyword evidence="8" id="KW-1278">Translocase</keyword>
<comment type="caution">
    <text evidence="13">The sequence shown here is derived from an EMBL/GenBank/DDBJ whole genome shotgun (WGS) entry which is preliminary data.</text>
</comment>
<evidence type="ECO:0000256" key="6">
    <source>
        <dbReference type="ARBA" id="ARBA00022741"/>
    </source>
</evidence>